<proteinExistence type="predicted"/>
<organism evidence="2 3">
    <name type="scientific">Halovulum dunhuangense</name>
    <dbReference type="NCBI Taxonomy" id="1505036"/>
    <lineage>
        <taxon>Bacteria</taxon>
        <taxon>Pseudomonadati</taxon>
        <taxon>Pseudomonadota</taxon>
        <taxon>Alphaproteobacteria</taxon>
        <taxon>Rhodobacterales</taxon>
        <taxon>Paracoccaceae</taxon>
        <taxon>Halovulum</taxon>
    </lineage>
</organism>
<dbReference type="Proteomes" id="UP000572377">
    <property type="component" value="Unassembled WGS sequence"/>
</dbReference>
<feature type="domain" description="DUF6314" evidence="1">
    <location>
        <begin position="10"/>
        <end position="135"/>
    </location>
</feature>
<name>A0A849L328_9RHOB</name>
<evidence type="ECO:0000259" key="1">
    <source>
        <dbReference type="Pfam" id="PF19834"/>
    </source>
</evidence>
<sequence>MEGSPDLWDFAGDWRLSRRIDDRRAGTAATFEGRAVFAPDGDGLAYVETGTLHLPGQPPLEGSRRYQWRPGIHVHFEDGRFFHAIPPQDLRPEASHDCAPDLYHVSYDFSDWPVWRAEWRVQGPRKDYTLVSDYTPER</sequence>
<dbReference type="InterPro" id="IPR045632">
    <property type="entry name" value="DUF6314"/>
</dbReference>
<comment type="caution">
    <text evidence="2">The sequence shown here is derived from an EMBL/GenBank/DDBJ whole genome shotgun (WGS) entry which is preliminary data.</text>
</comment>
<dbReference type="Pfam" id="PF19834">
    <property type="entry name" value="DUF6314"/>
    <property type="match status" value="1"/>
</dbReference>
<accession>A0A849L328</accession>
<dbReference type="RefSeq" id="WP_171324544.1">
    <property type="nucleotide sequence ID" value="NZ_JABFBC010000001.1"/>
</dbReference>
<evidence type="ECO:0000313" key="3">
    <source>
        <dbReference type="Proteomes" id="UP000572377"/>
    </source>
</evidence>
<reference evidence="2 3" key="1">
    <citation type="submission" date="2020-05" db="EMBL/GenBank/DDBJ databases">
        <title>Gimesia benthica sp. nov., a novel planctomycete isolated from a deep-sea water sample of the Northwest Indian Ocean.</title>
        <authorList>
            <person name="Wang J."/>
            <person name="Ruan C."/>
            <person name="Song L."/>
            <person name="Zhu Y."/>
            <person name="Li A."/>
            <person name="Zheng X."/>
            <person name="Wang L."/>
            <person name="Lu Z."/>
            <person name="Huang Y."/>
            <person name="Du W."/>
            <person name="Zhou Y."/>
            <person name="Huang L."/>
            <person name="Dai X."/>
        </authorList>
    </citation>
    <scope>NUCLEOTIDE SEQUENCE [LARGE SCALE GENOMIC DNA]</scope>
    <source>
        <strain evidence="2 3">YYQ-30</strain>
    </source>
</reference>
<keyword evidence="3" id="KW-1185">Reference proteome</keyword>
<dbReference type="AlphaFoldDB" id="A0A849L328"/>
<gene>
    <name evidence="2" type="ORF">HMH01_09260</name>
</gene>
<dbReference type="EMBL" id="JABFBC010000001">
    <property type="protein sequence ID" value="NNU80622.1"/>
    <property type="molecule type" value="Genomic_DNA"/>
</dbReference>
<evidence type="ECO:0000313" key="2">
    <source>
        <dbReference type="EMBL" id="NNU80622.1"/>
    </source>
</evidence>
<protein>
    <recommendedName>
        <fullName evidence="1">DUF6314 domain-containing protein</fullName>
    </recommendedName>
</protein>